<proteinExistence type="predicted"/>
<dbReference type="Proteomes" id="UP000266172">
    <property type="component" value="Unassembled WGS sequence"/>
</dbReference>
<protein>
    <submittedName>
        <fullName evidence="2">Uncharacterized protein</fullName>
    </submittedName>
</protein>
<comment type="caution">
    <text evidence="2">The sequence shown here is derived from an EMBL/GenBank/DDBJ whole genome shotgun (WGS) entry which is preliminary data.</text>
</comment>
<gene>
    <name evidence="2" type="ORF">DWX93_06300</name>
</gene>
<reference evidence="2 3" key="1">
    <citation type="submission" date="2018-08" db="EMBL/GenBank/DDBJ databases">
        <title>A genome reference for cultivated species of the human gut microbiota.</title>
        <authorList>
            <person name="Zou Y."/>
            <person name="Xue W."/>
            <person name="Luo G."/>
        </authorList>
    </citation>
    <scope>NUCLEOTIDE SEQUENCE [LARGE SCALE GENOMIC DNA]</scope>
    <source>
        <strain evidence="2 3">AF22-12AC</strain>
    </source>
</reference>
<evidence type="ECO:0000313" key="3">
    <source>
        <dbReference type="Proteomes" id="UP000266172"/>
    </source>
</evidence>
<sequence length="183" mass="19692">MKKLGKKAGKAASMKKAGHRAAGKAASMKKAGHGTLGKAASMKKAGHGALGKAAVPVNKTAQEKKKEAGVPGEWLYLAPETVGVRQIADVLEGTCEMEIWQEAGVLEIMYGGEASMDMEEGKIHPRDQVTAAFAEEHDCDRVYLVTFSAEEYEKVLPVMRHILQECGGIFCGDTEDFKPILTE</sequence>
<dbReference type="EMBL" id="QRVL01000003">
    <property type="protein sequence ID" value="RGS41263.1"/>
    <property type="molecule type" value="Genomic_DNA"/>
</dbReference>
<evidence type="ECO:0000313" key="2">
    <source>
        <dbReference type="EMBL" id="RGS41263.1"/>
    </source>
</evidence>
<dbReference type="AlphaFoldDB" id="A0A395V821"/>
<feature type="region of interest" description="Disordered" evidence="1">
    <location>
        <begin position="1"/>
        <end position="36"/>
    </location>
</feature>
<dbReference type="RefSeq" id="WP_118097028.1">
    <property type="nucleotide sequence ID" value="NZ_QRVL01000003.1"/>
</dbReference>
<name>A0A395V821_9FIRM</name>
<evidence type="ECO:0000256" key="1">
    <source>
        <dbReference type="SAM" id="MobiDB-lite"/>
    </source>
</evidence>
<organism evidence="2 3">
    <name type="scientific">Roseburia hominis</name>
    <dbReference type="NCBI Taxonomy" id="301301"/>
    <lineage>
        <taxon>Bacteria</taxon>
        <taxon>Bacillati</taxon>
        <taxon>Bacillota</taxon>
        <taxon>Clostridia</taxon>
        <taxon>Lachnospirales</taxon>
        <taxon>Lachnospiraceae</taxon>
        <taxon>Roseburia</taxon>
    </lineage>
</organism>
<accession>A0A395V821</accession>